<proteinExistence type="predicted"/>
<reference evidence="1" key="1">
    <citation type="submission" date="2024-06" db="UniProtKB">
        <authorList>
            <consortium name="RefSeq"/>
        </authorList>
    </citation>
    <scope>NUCLEOTIDE SEQUENCE [LARGE SCALE GENOMIC DNA]</scope>
    <source>
        <strain evidence="1">MV2-25</strain>
    </source>
</reference>
<dbReference type="KEGG" id="dpo:117183712"/>
<dbReference type="ExpressionAtlas" id="A0A6I8VU79">
    <property type="expression patterns" value="baseline"/>
</dbReference>
<dbReference type="Proteomes" id="UP000001819">
    <property type="component" value="Chromosome 3"/>
</dbReference>
<accession>A0A6I8VU79</accession>
<gene>
    <name evidence="2" type="primary">LOC117183712</name>
</gene>
<dbReference type="Pfam" id="PF01161">
    <property type="entry name" value="PBP"/>
    <property type="match status" value="1"/>
</dbReference>
<dbReference type="SUPFAM" id="SSF49777">
    <property type="entry name" value="PEBP-like"/>
    <property type="match status" value="1"/>
</dbReference>
<dbReference type="Gene3D" id="3.90.280.10">
    <property type="entry name" value="PEBP-like"/>
    <property type="match status" value="1"/>
</dbReference>
<dbReference type="PANTHER" id="PTHR11362">
    <property type="entry name" value="PHOSPHATIDYLETHANOLAMINE-BINDING PROTEIN"/>
    <property type="match status" value="1"/>
</dbReference>
<dbReference type="PANTHER" id="PTHR11362:SF82">
    <property type="entry name" value="PHOSPHATIDYLETHANOLAMINE-BINDING PROTEIN 4"/>
    <property type="match status" value="1"/>
</dbReference>
<dbReference type="CDD" id="cd00866">
    <property type="entry name" value="PEBP_euk"/>
    <property type="match status" value="1"/>
</dbReference>
<keyword evidence="1" id="KW-1185">Reference proteome</keyword>
<dbReference type="InParanoid" id="A0A6I8VU79"/>
<evidence type="ECO:0000313" key="1">
    <source>
        <dbReference type="Proteomes" id="UP000001819"/>
    </source>
</evidence>
<dbReference type="RefSeq" id="XP_033234483.1">
    <property type="nucleotide sequence ID" value="XM_033378592.1"/>
</dbReference>
<protein>
    <submittedName>
        <fullName evidence="2">Odorant-binding protein A5</fullName>
    </submittedName>
</protein>
<evidence type="ECO:0000313" key="2">
    <source>
        <dbReference type="RefSeq" id="XP_033234483.1"/>
    </source>
</evidence>
<dbReference type="InterPro" id="IPR008914">
    <property type="entry name" value="PEBP"/>
</dbReference>
<dbReference type="InterPro" id="IPR035810">
    <property type="entry name" value="PEBP_euk"/>
</dbReference>
<dbReference type="OMA" id="GYIGSRP"/>
<organism evidence="1 2">
    <name type="scientific">Drosophila pseudoobscura pseudoobscura</name>
    <name type="common">Fruit fly</name>
    <dbReference type="NCBI Taxonomy" id="46245"/>
    <lineage>
        <taxon>Eukaryota</taxon>
        <taxon>Metazoa</taxon>
        <taxon>Ecdysozoa</taxon>
        <taxon>Arthropoda</taxon>
        <taxon>Hexapoda</taxon>
        <taxon>Insecta</taxon>
        <taxon>Pterygota</taxon>
        <taxon>Neoptera</taxon>
        <taxon>Endopterygota</taxon>
        <taxon>Diptera</taxon>
        <taxon>Brachycera</taxon>
        <taxon>Muscomorpha</taxon>
        <taxon>Ephydroidea</taxon>
        <taxon>Drosophilidae</taxon>
        <taxon>Drosophila</taxon>
        <taxon>Sophophora</taxon>
    </lineage>
</organism>
<dbReference type="AlphaFoldDB" id="A0A6I8VU79"/>
<sequence>MFVSCPPPNPARHLVESLRQARIIPDVLNCEPQAVIQVLYPCDIVVEPGITISVDEAVKEPIIRWKSDASKLYTFVMIDLDMPKAKGHYLLWLVGNIPGCDVVRGERIVAYMDKRSSEGKELHRSLFLAYRQYLELDFDEPYLTAADTEGRAHFDVNGFAKKYALGSPIAANFFVAKWEWAWNWTAD</sequence>
<name>A0A6I8VU79_DROPS</name>
<reference evidence="2" key="2">
    <citation type="submission" date="2025-08" db="UniProtKB">
        <authorList>
            <consortium name="RefSeq"/>
        </authorList>
    </citation>
    <scope>IDENTIFICATION</scope>
    <source>
        <strain evidence="2">MV-25-SWS-2005</strain>
        <tissue evidence="2">Whole body</tissue>
    </source>
</reference>
<dbReference type="InterPro" id="IPR036610">
    <property type="entry name" value="PEBP-like_sf"/>
</dbReference>